<dbReference type="Gramene" id="KFK42922">
    <property type="protein sequence ID" value="KFK42922"/>
    <property type="gene ID" value="AALP_AA1G055800"/>
</dbReference>
<keyword evidence="2" id="KW-1185">Reference proteome</keyword>
<organism evidence="1 2">
    <name type="scientific">Arabis alpina</name>
    <name type="common">Alpine rock-cress</name>
    <dbReference type="NCBI Taxonomy" id="50452"/>
    <lineage>
        <taxon>Eukaryota</taxon>
        <taxon>Viridiplantae</taxon>
        <taxon>Streptophyta</taxon>
        <taxon>Embryophyta</taxon>
        <taxon>Tracheophyta</taxon>
        <taxon>Spermatophyta</taxon>
        <taxon>Magnoliopsida</taxon>
        <taxon>eudicotyledons</taxon>
        <taxon>Gunneridae</taxon>
        <taxon>Pentapetalae</taxon>
        <taxon>rosids</taxon>
        <taxon>malvids</taxon>
        <taxon>Brassicales</taxon>
        <taxon>Brassicaceae</taxon>
        <taxon>Arabideae</taxon>
        <taxon>Arabis</taxon>
    </lineage>
</organism>
<gene>
    <name evidence="1" type="ordered locus">AALP_Aa1g055800</name>
</gene>
<evidence type="ECO:0000313" key="2">
    <source>
        <dbReference type="Proteomes" id="UP000029120"/>
    </source>
</evidence>
<dbReference type="Proteomes" id="UP000029120">
    <property type="component" value="Chromosome 1"/>
</dbReference>
<dbReference type="EMBL" id="CM002869">
    <property type="protein sequence ID" value="KFK42922.1"/>
    <property type="molecule type" value="Genomic_DNA"/>
</dbReference>
<name>A0A087HLC0_ARAAL</name>
<accession>A0A087HLC0</accession>
<evidence type="ECO:0000313" key="1">
    <source>
        <dbReference type="EMBL" id="KFK42922.1"/>
    </source>
</evidence>
<sequence length="126" mass="14292">MESQILKISIYKTSRGVKKKTNLSLLSETNNKKANAKSKFIREKVIDELRSHVTRENTTLTIIPATLTPRDEDGGEIWISIATVMATRRRRVEFNGTVRSSDGGEIDWRYVVMEAQSLVKYTDSGD</sequence>
<proteinExistence type="predicted"/>
<protein>
    <submittedName>
        <fullName evidence="1">Uncharacterized protein</fullName>
    </submittedName>
</protein>
<reference evidence="2" key="1">
    <citation type="journal article" date="2015" name="Nat. Plants">
        <title>Genome expansion of Arabis alpina linked with retrotransposition and reduced symmetric DNA methylation.</title>
        <authorList>
            <person name="Willing E.M."/>
            <person name="Rawat V."/>
            <person name="Mandakova T."/>
            <person name="Maumus F."/>
            <person name="James G.V."/>
            <person name="Nordstroem K.J."/>
            <person name="Becker C."/>
            <person name="Warthmann N."/>
            <person name="Chica C."/>
            <person name="Szarzynska B."/>
            <person name="Zytnicki M."/>
            <person name="Albani M.C."/>
            <person name="Kiefer C."/>
            <person name="Bergonzi S."/>
            <person name="Castaings L."/>
            <person name="Mateos J.L."/>
            <person name="Berns M.C."/>
            <person name="Bujdoso N."/>
            <person name="Piofczyk T."/>
            <person name="de Lorenzo L."/>
            <person name="Barrero-Sicilia C."/>
            <person name="Mateos I."/>
            <person name="Piednoel M."/>
            <person name="Hagmann J."/>
            <person name="Chen-Min-Tao R."/>
            <person name="Iglesias-Fernandez R."/>
            <person name="Schuster S.C."/>
            <person name="Alonso-Blanco C."/>
            <person name="Roudier F."/>
            <person name="Carbonero P."/>
            <person name="Paz-Ares J."/>
            <person name="Davis S.J."/>
            <person name="Pecinka A."/>
            <person name="Quesneville H."/>
            <person name="Colot V."/>
            <person name="Lysak M.A."/>
            <person name="Weigel D."/>
            <person name="Coupland G."/>
            <person name="Schneeberger K."/>
        </authorList>
    </citation>
    <scope>NUCLEOTIDE SEQUENCE [LARGE SCALE GENOMIC DNA]</scope>
    <source>
        <strain evidence="2">cv. Pajares</strain>
    </source>
</reference>
<dbReference type="AlphaFoldDB" id="A0A087HLC0"/>